<dbReference type="Gene3D" id="3.30.1340.10">
    <property type="entry name" value="HPr-like"/>
    <property type="match status" value="1"/>
</dbReference>
<evidence type="ECO:0000313" key="5">
    <source>
        <dbReference type="EMBL" id="PRY02252.1"/>
    </source>
</evidence>
<organism evidence="5 6">
    <name type="scientific">Allonocardiopsis opalescens</name>
    <dbReference type="NCBI Taxonomy" id="1144618"/>
    <lineage>
        <taxon>Bacteria</taxon>
        <taxon>Bacillati</taxon>
        <taxon>Actinomycetota</taxon>
        <taxon>Actinomycetes</taxon>
        <taxon>Streptosporangiales</taxon>
        <taxon>Allonocardiopsis</taxon>
    </lineage>
</organism>
<evidence type="ECO:0000313" key="6">
    <source>
        <dbReference type="Proteomes" id="UP000237846"/>
    </source>
</evidence>
<dbReference type="InterPro" id="IPR035895">
    <property type="entry name" value="HPr-like_sf"/>
</dbReference>
<name>A0A2T0QEC7_9ACTN</name>
<keyword evidence="6" id="KW-1185">Reference proteome</keyword>
<evidence type="ECO:0000259" key="4">
    <source>
        <dbReference type="PROSITE" id="PS51350"/>
    </source>
</evidence>
<dbReference type="PROSITE" id="PS51350">
    <property type="entry name" value="PTS_HPR_DOM"/>
    <property type="match status" value="1"/>
</dbReference>
<dbReference type="EMBL" id="PVZC01000001">
    <property type="protein sequence ID" value="PRY02252.1"/>
    <property type="molecule type" value="Genomic_DNA"/>
</dbReference>
<keyword evidence="3" id="KW-0598">Phosphotransferase system</keyword>
<protein>
    <submittedName>
        <fullName evidence="5">Phosphocarrier protein</fullName>
    </submittedName>
</protein>
<feature type="domain" description="HPr" evidence="4">
    <location>
        <begin position="1"/>
        <end position="89"/>
    </location>
</feature>
<dbReference type="Proteomes" id="UP000237846">
    <property type="component" value="Unassembled WGS sequence"/>
</dbReference>
<sequence>MPTRRVTVGARVGLHARPAGLLAKAAAAQTAEVFIARPGGEPVRAASMLGVMALGARYGDVVEISAEGAGAEEALAAVARVLAADPDAEPLDA</sequence>
<dbReference type="PANTHER" id="PTHR33705">
    <property type="entry name" value="PHOSPHOCARRIER PROTEIN HPR"/>
    <property type="match status" value="1"/>
</dbReference>
<dbReference type="PANTHER" id="PTHR33705:SF2">
    <property type="entry name" value="PHOSPHOCARRIER PROTEIN NPR"/>
    <property type="match status" value="1"/>
</dbReference>
<keyword evidence="2" id="KW-0963">Cytoplasm</keyword>
<gene>
    <name evidence="5" type="ORF">CLV72_101853</name>
</gene>
<dbReference type="GO" id="GO:0005737">
    <property type="term" value="C:cytoplasm"/>
    <property type="evidence" value="ECO:0007669"/>
    <property type="project" value="UniProtKB-SubCell"/>
</dbReference>
<evidence type="ECO:0000256" key="3">
    <source>
        <dbReference type="ARBA" id="ARBA00022683"/>
    </source>
</evidence>
<comment type="caution">
    <text evidence="5">The sequence shown here is derived from an EMBL/GenBank/DDBJ whole genome shotgun (WGS) entry which is preliminary data.</text>
</comment>
<dbReference type="SUPFAM" id="SSF55594">
    <property type="entry name" value="HPr-like"/>
    <property type="match status" value="1"/>
</dbReference>
<dbReference type="GO" id="GO:0009401">
    <property type="term" value="P:phosphoenolpyruvate-dependent sugar phosphotransferase system"/>
    <property type="evidence" value="ECO:0007669"/>
    <property type="project" value="UniProtKB-KW"/>
</dbReference>
<proteinExistence type="predicted"/>
<dbReference type="NCBIfam" id="TIGR01003">
    <property type="entry name" value="PTS_HPr_family"/>
    <property type="match status" value="1"/>
</dbReference>
<dbReference type="Pfam" id="PF00381">
    <property type="entry name" value="PTS-HPr"/>
    <property type="match status" value="1"/>
</dbReference>
<evidence type="ECO:0000256" key="2">
    <source>
        <dbReference type="ARBA" id="ARBA00022490"/>
    </source>
</evidence>
<dbReference type="OrthoDB" id="9809047at2"/>
<dbReference type="PRINTS" id="PR00107">
    <property type="entry name" value="PHOSPHOCPHPR"/>
</dbReference>
<reference evidence="5 6" key="1">
    <citation type="submission" date="2018-03" db="EMBL/GenBank/DDBJ databases">
        <title>Genomic Encyclopedia of Archaeal and Bacterial Type Strains, Phase II (KMG-II): from individual species to whole genera.</title>
        <authorList>
            <person name="Goeker M."/>
        </authorList>
    </citation>
    <scope>NUCLEOTIDE SEQUENCE [LARGE SCALE GENOMIC DNA]</scope>
    <source>
        <strain evidence="5 6">DSM 45601</strain>
    </source>
</reference>
<dbReference type="RefSeq" id="WP_106239475.1">
    <property type="nucleotide sequence ID" value="NZ_PVZC01000001.1"/>
</dbReference>
<dbReference type="InterPro" id="IPR050399">
    <property type="entry name" value="HPr"/>
</dbReference>
<dbReference type="AlphaFoldDB" id="A0A2T0QEC7"/>
<dbReference type="InterPro" id="IPR000032">
    <property type="entry name" value="HPr-like"/>
</dbReference>
<accession>A0A2T0QEC7</accession>
<evidence type="ECO:0000256" key="1">
    <source>
        <dbReference type="ARBA" id="ARBA00004496"/>
    </source>
</evidence>
<comment type="subcellular location">
    <subcellularLocation>
        <location evidence="1">Cytoplasm</location>
    </subcellularLocation>
</comment>